<dbReference type="Gene3D" id="1.10.443.10">
    <property type="entry name" value="Intergrase catalytic core"/>
    <property type="match status" value="1"/>
</dbReference>
<dbReference type="GO" id="GO:0015074">
    <property type="term" value="P:DNA integration"/>
    <property type="evidence" value="ECO:0007669"/>
    <property type="project" value="InterPro"/>
</dbReference>
<organism evidence="1 2">
    <name type="scientific">Nonomuraea phyllanthi</name>
    <dbReference type="NCBI Taxonomy" id="2219224"/>
    <lineage>
        <taxon>Bacteria</taxon>
        <taxon>Bacillati</taxon>
        <taxon>Actinomycetota</taxon>
        <taxon>Actinomycetes</taxon>
        <taxon>Streptosporangiales</taxon>
        <taxon>Streptosporangiaceae</taxon>
        <taxon>Nonomuraea</taxon>
    </lineage>
</organism>
<evidence type="ECO:0000313" key="2">
    <source>
        <dbReference type="Proteomes" id="UP000312512"/>
    </source>
</evidence>
<accession>A0A5C4V676</accession>
<dbReference type="InterPro" id="IPR044068">
    <property type="entry name" value="CB"/>
</dbReference>
<comment type="caution">
    <text evidence="1">The sequence shown here is derived from an EMBL/GenBank/DDBJ whole genome shotgun (WGS) entry which is preliminary data.</text>
</comment>
<evidence type="ECO:0000313" key="1">
    <source>
        <dbReference type="EMBL" id="KAB8186963.1"/>
    </source>
</evidence>
<sequence length="494" mass="54904">MGYGEKHGRMFRACWKGPTNRLERMPGFLTKKAAAQYANDQEAAIRAGRYVDPRAGQITLIDWVNIWYPAQDLELTTLETYRSLLENIVLGEFGERTLASLTAEEIAAWEKNLVRNGRCSARTAKDARSVLGTVLAAAVPARIQVNPAQRKRATGKKATRRVQRVMQARKAWATPLEALLVAERVAALSGQESDFIEVLFIAYTGARWSEAVGLEPSCVHSDVIDLDWKLYELNGHFYRGHPKDGSIRAIDTPPFLTGLLARLPTRSCSCSPETEDPYCSGGTYVFLTPGGGHARRSDFARRYFRPASDGWYAARGGKDARPAAPVLVDVSASWPGKAINPPWPAGADSYPRGRGIPGLPAEAALWNWRPIMKDLTPHGLRHSHETWMAEDRIADVLRDERMGHIGDGSMRSHYTHVTDQMRGELVESLQKRWEQSLADRVALEQHSALPSSVPLLNELLEPFRSGVVASIGSARPRRALQSVRRERGRLSARL</sequence>
<dbReference type="OrthoDB" id="4529782at2"/>
<protein>
    <submittedName>
        <fullName evidence="1">Uncharacterized protein</fullName>
    </submittedName>
</protein>
<proteinExistence type="predicted"/>
<dbReference type="GO" id="GO:0003677">
    <property type="term" value="F:DNA binding"/>
    <property type="evidence" value="ECO:0007669"/>
    <property type="project" value="UniProtKB-UniRule"/>
</dbReference>
<reference evidence="1 2" key="1">
    <citation type="submission" date="2019-10" db="EMBL/GenBank/DDBJ databases">
        <title>Nonomuraea sp. nov., isolated from Phyllanthus amarus.</title>
        <authorList>
            <person name="Klykleung N."/>
            <person name="Tanasupawat S."/>
        </authorList>
    </citation>
    <scope>NUCLEOTIDE SEQUENCE [LARGE SCALE GENOMIC DNA]</scope>
    <source>
        <strain evidence="1 2">PA1-10</strain>
    </source>
</reference>
<keyword evidence="2" id="KW-1185">Reference proteome</keyword>
<name>A0A5C4V676_9ACTN</name>
<dbReference type="GO" id="GO:0006310">
    <property type="term" value="P:DNA recombination"/>
    <property type="evidence" value="ECO:0007669"/>
    <property type="project" value="InterPro"/>
</dbReference>
<dbReference type="SUPFAM" id="SSF56349">
    <property type="entry name" value="DNA breaking-rejoining enzymes"/>
    <property type="match status" value="1"/>
</dbReference>
<dbReference type="RefSeq" id="WP_139637627.1">
    <property type="nucleotide sequence ID" value="NZ_VDLX02000028.1"/>
</dbReference>
<dbReference type="PROSITE" id="PS51900">
    <property type="entry name" value="CB"/>
    <property type="match status" value="1"/>
</dbReference>
<dbReference type="Gene3D" id="1.10.150.130">
    <property type="match status" value="1"/>
</dbReference>
<dbReference type="InterPro" id="IPR013762">
    <property type="entry name" value="Integrase-like_cat_sf"/>
</dbReference>
<dbReference type="EMBL" id="VDLX02000028">
    <property type="protein sequence ID" value="KAB8186963.1"/>
    <property type="molecule type" value="Genomic_DNA"/>
</dbReference>
<dbReference type="InterPro" id="IPR011010">
    <property type="entry name" value="DNA_brk_join_enz"/>
</dbReference>
<dbReference type="Proteomes" id="UP000312512">
    <property type="component" value="Unassembled WGS sequence"/>
</dbReference>
<gene>
    <name evidence="1" type="ORF">FH608_046595</name>
</gene>
<dbReference type="AlphaFoldDB" id="A0A5C4V676"/>
<dbReference type="InterPro" id="IPR010998">
    <property type="entry name" value="Integrase_recombinase_N"/>
</dbReference>